<reference evidence="1 2" key="1">
    <citation type="journal article" date="2018" name="Nat. Genet.">
        <title>The Rosa genome provides new insights in the design of modern roses.</title>
        <authorList>
            <person name="Bendahmane M."/>
        </authorList>
    </citation>
    <scope>NUCLEOTIDE SEQUENCE [LARGE SCALE GENOMIC DNA]</scope>
    <source>
        <strain evidence="2">cv. Old Blush</strain>
    </source>
</reference>
<gene>
    <name evidence="1" type="ORF">RchiOBHm_Chr6g0246661</name>
</gene>
<keyword evidence="2" id="KW-1185">Reference proteome</keyword>
<protein>
    <submittedName>
        <fullName evidence="1">Uncharacterized protein</fullName>
    </submittedName>
</protein>
<dbReference type="Proteomes" id="UP000238479">
    <property type="component" value="Chromosome 6"/>
</dbReference>
<accession>A0A2P6PJK9</accession>
<organism evidence="1 2">
    <name type="scientific">Rosa chinensis</name>
    <name type="common">China rose</name>
    <dbReference type="NCBI Taxonomy" id="74649"/>
    <lineage>
        <taxon>Eukaryota</taxon>
        <taxon>Viridiplantae</taxon>
        <taxon>Streptophyta</taxon>
        <taxon>Embryophyta</taxon>
        <taxon>Tracheophyta</taxon>
        <taxon>Spermatophyta</taxon>
        <taxon>Magnoliopsida</taxon>
        <taxon>eudicotyledons</taxon>
        <taxon>Gunneridae</taxon>
        <taxon>Pentapetalae</taxon>
        <taxon>rosids</taxon>
        <taxon>fabids</taxon>
        <taxon>Rosales</taxon>
        <taxon>Rosaceae</taxon>
        <taxon>Rosoideae</taxon>
        <taxon>Rosoideae incertae sedis</taxon>
        <taxon>Rosa</taxon>
    </lineage>
</organism>
<evidence type="ECO:0000313" key="1">
    <source>
        <dbReference type="EMBL" id="PRQ22111.1"/>
    </source>
</evidence>
<evidence type="ECO:0000313" key="2">
    <source>
        <dbReference type="Proteomes" id="UP000238479"/>
    </source>
</evidence>
<dbReference type="AlphaFoldDB" id="A0A2P6PJK9"/>
<name>A0A2P6PJK9_ROSCH</name>
<dbReference type="EMBL" id="PDCK01000044">
    <property type="protein sequence ID" value="PRQ22111.1"/>
    <property type="molecule type" value="Genomic_DNA"/>
</dbReference>
<sequence length="57" mass="6920">MDWDLKVAYIEEVGKTRFFKLLEAVVWEFKDFANQLQHLPQLQLKQSPFEQPEHLLF</sequence>
<proteinExistence type="predicted"/>
<comment type="caution">
    <text evidence="1">The sequence shown here is derived from an EMBL/GenBank/DDBJ whole genome shotgun (WGS) entry which is preliminary data.</text>
</comment>
<dbReference type="Gramene" id="PRQ22111">
    <property type="protein sequence ID" value="PRQ22111"/>
    <property type="gene ID" value="RchiOBHm_Chr6g0246661"/>
</dbReference>